<accession>A0A398CVL4</accession>
<evidence type="ECO:0000256" key="5">
    <source>
        <dbReference type="SAM" id="SignalP"/>
    </source>
</evidence>
<keyword evidence="5" id="KW-0732">Signal</keyword>
<evidence type="ECO:0000256" key="4">
    <source>
        <dbReference type="ARBA" id="ARBA00023136"/>
    </source>
</evidence>
<dbReference type="Gene3D" id="1.10.3470.10">
    <property type="entry name" value="ABC transporter involved in vitamin B12 uptake, BtuC"/>
    <property type="match status" value="1"/>
</dbReference>
<organism evidence="6 7">
    <name type="scientific">Cohnella faecalis</name>
    <dbReference type="NCBI Taxonomy" id="2315694"/>
    <lineage>
        <taxon>Bacteria</taxon>
        <taxon>Bacillati</taxon>
        <taxon>Bacillota</taxon>
        <taxon>Bacilli</taxon>
        <taxon>Bacillales</taxon>
        <taxon>Paenibacillaceae</taxon>
        <taxon>Cohnella</taxon>
    </lineage>
</organism>
<keyword evidence="4" id="KW-0472">Membrane</keyword>
<keyword evidence="3" id="KW-1133">Transmembrane helix</keyword>
<sequence length="79" mass="8540">MIRKPFAAPVVMLLLCAASVVASAALGKMALSPLEAIRGLLGIGAEDHEMVIRNLRLPRILVALLAGLHWPLPERCFKE</sequence>
<feature type="signal peptide" evidence="5">
    <location>
        <begin position="1"/>
        <end position="24"/>
    </location>
</feature>
<keyword evidence="7" id="KW-1185">Reference proteome</keyword>
<keyword evidence="2" id="KW-0812">Transmembrane</keyword>
<name>A0A398CVL4_9BACL</name>
<comment type="caution">
    <text evidence="6">The sequence shown here is derived from an EMBL/GenBank/DDBJ whole genome shotgun (WGS) entry which is preliminary data.</text>
</comment>
<evidence type="ECO:0000256" key="1">
    <source>
        <dbReference type="ARBA" id="ARBA00004141"/>
    </source>
</evidence>
<proteinExistence type="predicted"/>
<reference evidence="6 7" key="1">
    <citation type="submission" date="2018-09" db="EMBL/GenBank/DDBJ databases">
        <title>Cohnella cavernae sp. nov., isolated from a karst cave.</title>
        <authorList>
            <person name="Zhu H."/>
        </authorList>
    </citation>
    <scope>NUCLEOTIDE SEQUENCE [LARGE SCALE GENOMIC DNA]</scope>
    <source>
        <strain evidence="6 7">K2E09-144</strain>
    </source>
</reference>
<comment type="subcellular location">
    <subcellularLocation>
        <location evidence="1">Membrane</location>
        <topology evidence="1">Multi-pass membrane protein</topology>
    </subcellularLocation>
</comment>
<evidence type="ECO:0000256" key="2">
    <source>
        <dbReference type="ARBA" id="ARBA00022692"/>
    </source>
</evidence>
<dbReference type="GO" id="GO:0016020">
    <property type="term" value="C:membrane"/>
    <property type="evidence" value="ECO:0007669"/>
    <property type="project" value="UniProtKB-SubCell"/>
</dbReference>
<dbReference type="EMBL" id="QXJM01000025">
    <property type="protein sequence ID" value="RIE04578.1"/>
    <property type="molecule type" value="Genomic_DNA"/>
</dbReference>
<dbReference type="RefSeq" id="WP_119148163.1">
    <property type="nucleotide sequence ID" value="NZ_QXJM01000025.1"/>
</dbReference>
<evidence type="ECO:0008006" key="8">
    <source>
        <dbReference type="Google" id="ProtNLM"/>
    </source>
</evidence>
<gene>
    <name evidence="6" type="ORF">D3H35_05690</name>
</gene>
<evidence type="ECO:0000256" key="3">
    <source>
        <dbReference type="ARBA" id="ARBA00022989"/>
    </source>
</evidence>
<dbReference type="Proteomes" id="UP000266340">
    <property type="component" value="Unassembled WGS sequence"/>
</dbReference>
<dbReference type="OrthoDB" id="9055647at2"/>
<protein>
    <recommendedName>
        <fullName evidence="8">Iron ABC transporter permease</fullName>
    </recommendedName>
</protein>
<evidence type="ECO:0000313" key="6">
    <source>
        <dbReference type="EMBL" id="RIE04578.1"/>
    </source>
</evidence>
<dbReference type="InterPro" id="IPR037294">
    <property type="entry name" value="ABC_BtuC-like"/>
</dbReference>
<dbReference type="AlphaFoldDB" id="A0A398CVL4"/>
<evidence type="ECO:0000313" key="7">
    <source>
        <dbReference type="Proteomes" id="UP000266340"/>
    </source>
</evidence>
<feature type="chain" id="PRO_5017482957" description="Iron ABC transporter permease" evidence="5">
    <location>
        <begin position="25"/>
        <end position="79"/>
    </location>
</feature>
<dbReference type="SUPFAM" id="SSF81345">
    <property type="entry name" value="ABC transporter involved in vitamin B12 uptake, BtuC"/>
    <property type="match status" value="1"/>
</dbReference>